<dbReference type="Proteomes" id="UP000011566">
    <property type="component" value="Unassembled WGS sequence"/>
</dbReference>
<evidence type="ECO:0000313" key="2">
    <source>
        <dbReference type="EMBL" id="EMA41974.1"/>
    </source>
</evidence>
<sequence length="149" mass="16035">MTWLRSSRGFTYLLAVSVALIIGGVFAVRGSATLAACIHTNTLDQIASLLGRDFRVMSVGINEIVYYDGCNHASLSTVSLLPEVLGVLSFSALVSYPAVKPLSEATNRLDSILVVLGSLGLFLVYFANYIPGYALLLLLGFVAAMRSRW</sequence>
<dbReference type="RefSeq" id="WP_007689660.1">
    <property type="nucleotide sequence ID" value="NZ_AJRK01000228.1"/>
</dbReference>
<feature type="transmembrane region" description="Helical" evidence="1">
    <location>
        <begin position="12"/>
        <end position="28"/>
    </location>
</feature>
<dbReference type="EMBL" id="AOMB01000003">
    <property type="protein sequence ID" value="EMA41974.1"/>
    <property type="molecule type" value="Genomic_DNA"/>
</dbReference>
<keyword evidence="1" id="KW-0472">Membrane</keyword>
<dbReference type="PATRIC" id="fig|1132509.6.peg.58"/>
<accession>M0MBG3</accession>
<reference evidence="2 3" key="1">
    <citation type="journal article" date="2014" name="PLoS Genet.">
        <title>Phylogenetically driven sequencing of extremely halophilic archaea reveals strategies for static and dynamic osmo-response.</title>
        <authorList>
            <person name="Becker E.A."/>
            <person name="Seitzer P.M."/>
            <person name="Tritt A."/>
            <person name="Larsen D."/>
            <person name="Krusor M."/>
            <person name="Yao A.I."/>
            <person name="Wu D."/>
            <person name="Madern D."/>
            <person name="Eisen J.A."/>
            <person name="Darling A.E."/>
            <person name="Facciotti M.T."/>
        </authorList>
    </citation>
    <scope>NUCLEOTIDE SEQUENCE [LARGE SCALE GENOMIC DNA]</scope>
    <source>
        <strain evidence="2 3">100A6</strain>
    </source>
</reference>
<organism evidence="2 3">
    <name type="scientific">Halococcus hamelinensis 100A6</name>
    <dbReference type="NCBI Taxonomy" id="1132509"/>
    <lineage>
        <taxon>Archaea</taxon>
        <taxon>Methanobacteriati</taxon>
        <taxon>Methanobacteriota</taxon>
        <taxon>Stenosarchaea group</taxon>
        <taxon>Halobacteria</taxon>
        <taxon>Halobacteriales</taxon>
        <taxon>Halococcaceae</taxon>
        <taxon>Halococcus</taxon>
    </lineage>
</organism>
<gene>
    <name evidence="2" type="ORF">C447_00250</name>
</gene>
<keyword evidence="1" id="KW-1133">Transmembrane helix</keyword>
<proteinExistence type="predicted"/>
<keyword evidence="3" id="KW-1185">Reference proteome</keyword>
<evidence type="ECO:0000313" key="3">
    <source>
        <dbReference type="Proteomes" id="UP000011566"/>
    </source>
</evidence>
<keyword evidence="1" id="KW-0812">Transmembrane</keyword>
<evidence type="ECO:0000256" key="1">
    <source>
        <dbReference type="SAM" id="Phobius"/>
    </source>
</evidence>
<feature type="transmembrane region" description="Helical" evidence="1">
    <location>
        <begin position="80"/>
        <end position="99"/>
    </location>
</feature>
<feature type="transmembrane region" description="Helical" evidence="1">
    <location>
        <begin position="111"/>
        <end position="144"/>
    </location>
</feature>
<comment type="caution">
    <text evidence="2">The sequence shown here is derived from an EMBL/GenBank/DDBJ whole genome shotgun (WGS) entry which is preliminary data.</text>
</comment>
<dbReference type="OrthoDB" id="215519at2157"/>
<name>M0MBG3_9EURY</name>
<protein>
    <submittedName>
        <fullName evidence="2">Uncharacterized protein</fullName>
    </submittedName>
</protein>
<dbReference type="AlphaFoldDB" id="M0MBG3"/>